<evidence type="ECO:0000256" key="2">
    <source>
        <dbReference type="ARBA" id="ARBA00022821"/>
    </source>
</evidence>
<sequence length="560" mass="63932">MSFSITGPDVKKSFVDHLSASFEAAGIHCFVDYKSIHSGEPNWVAIEHAIQHCNVHIAIFSPDYAASSWCLKELVNILECPSSQLFLPVFFNVRPCDLRYIDSASSKSCYSSAFRKLARRHGSQEIQNWINALEKASEVHGLTLQDTAQGFEARLVKLIFLRMVSQIVITTRDKQIVIWANAHQYFMEGLDKSDSHLLFNRHAFPPQEEPSGDLKALAGKVVHACDGLPLALETLGAHLYRKEKVIWEKTVKVLEGHQHTLTPAQKKVTEILKISFDGLGSEERLMFLDIACFMLGEHEDRAKRLWCESDAAVLYLDTLILKFLVKIDEERNLTMHDLLRDMGREIVEHSHKNIWKRSHLWNEDDVRLVLQHEKGTSLVRGVKLLTLEEGEEWGVKSFAGMDFLRFLVLSGNGHITGNFCLFPKELRWFQWHWCPLEFLPSKLTLSKVVVLDLSKSQISSLCQGGHRFEATDGSQRGTRRNRSFLSGKAGERTVVSLWRYSSYGWHEREDDGHDGDSEPARQMAHTAERRQGVVMMDYAKGVQRMVQCSNHACEDGRRSW</sequence>
<dbReference type="AlphaFoldDB" id="A0A9D4ZQI5"/>
<dbReference type="Pfam" id="PF23282">
    <property type="entry name" value="WHD_ROQ1"/>
    <property type="match status" value="1"/>
</dbReference>
<dbReference type="Gene3D" id="3.40.50.10140">
    <property type="entry name" value="Toll/interleukin-1 receptor homology (TIR) domain"/>
    <property type="match status" value="1"/>
</dbReference>
<dbReference type="SUPFAM" id="SSF52540">
    <property type="entry name" value="P-loop containing nucleoside triphosphate hydrolases"/>
    <property type="match status" value="1"/>
</dbReference>
<feature type="compositionally biased region" description="Basic and acidic residues" evidence="3">
    <location>
        <begin position="508"/>
        <end position="519"/>
    </location>
</feature>
<dbReference type="InterPro" id="IPR044974">
    <property type="entry name" value="Disease_R_plants"/>
</dbReference>
<dbReference type="InterPro" id="IPR036390">
    <property type="entry name" value="WH_DNA-bd_sf"/>
</dbReference>
<dbReference type="SUPFAM" id="SSF52200">
    <property type="entry name" value="Toll/Interleukin receptor TIR domain"/>
    <property type="match status" value="1"/>
</dbReference>
<keyword evidence="2" id="KW-0611">Plant defense</keyword>
<comment type="caution">
    <text evidence="5">The sequence shown here is derived from an EMBL/GenBank/DDBJ whole genome shotgun (WGS) entry which is preliminary data.</text>
</comment>
<dbReference type="PROSITE" id="PS50104">
    <property type="entry name" value="TIR"/>
    <property type="match status" value="1"/>
</dbReference>
<dbReference type="Pfam" id="PF01582">
    <property type="entry name" value="TIR"/>
    <property type="match status" value="1"/>
</dbReference>
<feature type="region of interest" description="Disordered" evidence="3">
    <location>
        <begin position="508"/>
        <end position="529"/>
    </location>
</feature>
<dbReference type="Gene3D" id="1.10.8.430">
    <property type="entry name" value="Helical domain of apoptotic protease-activating factors"/>
    <property type="match status" value="1"/>
</dbReference>
<dbReference type="EMBL" id="JABFUD020000003">
    <property type="protein sequence ID" value="KAI5082102.1"/>
    <property type="molecule type" value="Genomic_DNA"/>
</dbReference>
<name>A0A9D4ZQI5_ADICA</name>
<accession>A0A9D4ZQI5</accession>
<dbReference type="PANTHER" id="PTHR11017:SF385">
    <property type="entry name" value="DISEASE RESISTANCE PROTEIN (TIR-NBS-LRR CLASS)-RELATED"/>
    <property type="match status" value="1"/>
</dbReference>
<proteinExistence type="predicted"/>
<dbReference type="PANTHER" id="PTHR11017">
    <property type="entry name" value="LEUCINE-RICH REPEAT-CONTAINING PROTEIN"/>
    <property type="match status" value="1"/>
</dbReference>
<dbReference type="SUPFAM" id="SSF46785">
    <property type="entry name" value="Winged helix' DNA-binding domain"/>
    <property type="match status" value="1"/>
</dbReference>
<dbReference type="InterPro" id="IPR042197">
    <property type="entry name" value="Apaf_helical"/>
</dbReference>
<dbReference type="Proteomes" id="UP000886520">
    <property type="component" value="Chromosome 2"/>
</dbReference>
<keyword evidence="6" id="KW-1185">Reference proteome</keyword>
<dbReference type="InterPro" id="IPR000157">
    <property type="entry name" value="TIR_dom"/>
</dbReference>
<organism evidence="5 6">
    <name type="scientific">Adiantum capillus-veneris</name>
    <name type="common">Maidenhair fern</name>
    <dbReference type="NCBI Taxonomy" id="13818"/>
    <lineage>
        <taxon>Eukaryota</taxon>
        <taxon>Viridiplantae</taxon>
        <taxon>Streptophyta</taxon>
        <taxon>Embryophyta</taxon>
        <taxon>Tracheophyta</taxon>
        <taxon>Polypodiopsida</taxon>
        <taxon>Polypodiidae</taxon>
        <taxon>Polypodiales</taxon>
        <taxon>Pteridineae</taxon>
        <taxon>Pteridaceae</taxon>
        <taxon>Vittarioideae</taxon>
        <taxon>Adiantum</taxon>
    </lineage>
</organism>
<dbReference type="InterPro" id="IPR058192">
    <property type="entry name" value="WHD_ROQ1-like"/>
</dbReference>
<evidence type="ECO:0000256" key="1">
    <source>
        <dbReference type="ARBA" id="ARBA00022528"/>
    </source>
</evidence>
<dbReference type="InterPro" id="IPR035897">
    <property type="entry name" value="Toll_tir_struct_dom_sf"/>
</dbReference>
<dbReference type="OrthoDB" id="1357022at2759"/>
<dbReference type="InterPro" id="IPR027417">
    <property type="entry name" value="P-loop_NTPase"/>
</dbReference>
<evidence type="ECO:0000313" key="6">
    <source>
        <dbReference type="Proteomes" id="UP000886520"/>
    </source>
</evidence>
<keyword evidence="1" id="KW-0934">Plastid</keyword>
<feature type="domain" description="TIR" evidence="4">
    <location>
        <begin position="1"/>
        <end position="159"/>
    </location>
</feature>
<gene>
    <name evidence="5" type="ORF">GOP47_0001845</name>
</gene>
<evidence type="ECO:0000313" key="5">
    <source>
        <dbReference type="EMBL" id="KAI5082102.1"/>
    </source>
</evidence>
<dbReference type="SMART" id="SM00255">
    <property type="entry name" value="TIR"/>
    <property type="match status" value="1"/>
</dbReference>
<protein>
    <recommendedName>
        <fullName evidence="4">TIR domain-containing protein</fullName>
    </recommendedName>
</protein>
<dbReference type="GO" id="GO:0007165">
    <property type="term" value="P:signal transduction"/>
    <property type="evidence" value="ECO:0007669"/>
    <property type="project" value="InterPro"/>
</dbReference>
<evidence type="ECO:0000259" key="4">
    <source>
        <dbReference type="PROSITE" id="PS50104"/>
    </source>
</evidence>
<keyword evidence="1" id="KW-0150">Chloroplast</keyword>
<dbReference type="SUPFAM" id="SSF52058">
    <property type="entry name" value="L domain-like"/>
    <property type="match status" value="1"/>
</dbReference>
<reference evidence="5" key="1">
    <citation type="submission" date="2021-01" db="EMBL/GenBank/DDBJ databases">
        <title>Adiantum capillus-veneris genome.</title>
        <authorList>
            <person name="Fang Y."/>
            <person name="Liao Q."/>
        </authorList>
    </citation>
    <scope>NUCLEOTIDE SEQUENCE</scope>
    <source>
        <strain evidence="5">H3</strain>
        <tissue evidence="5">Leaf</tissue>
    </source>
</reference>
<evidence type="ECO:0000256" key="3">
    <source>
        <dbReference type="SAM" id="MobiDB-lite"/>
    </source>
</evidence>
<dbReference type="GO" id="GO:0043531">
    <property type="term" value="F:ADP binding"/>
    <property type="evidence" value="ECO:0007669"/>
    <property type="project" value="InterPro"/>
</dbReference>
<dbReference type="GO" id="GO:0006952">
    <property type="term" value="P:defense response"/>
    <property type="evidence" value="ECO:0007669"/>
    <property type="project" value="UniProtKB-KW"/>
</dbReference>